<keyword evidence="1" id="KW-1133">Transmembrane helix</keyword>
<dbReference type="EMBL" id="BAABLN010000031">
    <property type="protein sequence ID" value="GAA4701603.1"/>
    <property type="molecule type" value="Genomic_DNA"/>
</dbReference>
<evidence type="ECO:0000256" key="1">
    <source>
        <dbReference type="SAM" id="Phobius"/>
    </source>
</evidence>
<accession>A0ABP8XA44</accession>
<keyword evidence="1" id="KW-0812">Transmembrane</keyword>
<proteinExistence type="predicted"/>
<evidence type="ECO:0000313" key="3">
    <source>
        <dbReference type="Proteomes" id="UP001501446"/>
    </source>
</evidence>
<reference evidence="3" key="1">
    <citation type="journal article" date="2019" name="Int. J. Syst. Evol. Microbiol.">
        <title>The Global Catalogue of Microorganisms (GCM) 10K type strain sequencing project: providing services to taxonomists for standard genome sequencing and annotation.</title>
        <authorList>
            <consortium name="The Broad Institute Genomics Platform"/>
            <consortium name="The Broad Institute Genome Sequencing Center for Infectious Disease"/>
            <person name="Wu L."/>
            <person name="Ma J."/>
        </authorList>
    </citation>
    <scope>NUCLEOTIDE SEQUENCE [LARGE SCALE GENOMIC DNA]</scope>
    <source>
        <strain evidence="3">JCM 18958</strain>
    </source>
</reference>
<protein>
    <submittedName>
        <fullName evidence="2">Uncharacterized protein</fullName>
    </submittedName>
</protein>
<feature type="transmembrane region" description="Helical" evidence="1">
    <location>
        <begin position="15"/>
        <end position="40"/>
    </location>
</feature>
<feature type="transmembrane region" description="Helical" evidence="1">
    <location>
        <begin position="47"/>
        <end position="67"/>
    </location>
</feature>
<dbReference type="Proteomes" id="UP001501446">
    <property type="component" value="Unassembled WGS sequence"/>
</dbReference>
<keyword evidence="3" id="KW-1185">Reference proteome</keyword>
<evidence type="ECO:0000313" key="2">
    <source>
        <dbReference type="EMBL" id="GAA4701603.1"/>
    </source>
</evidence>
<organism evidence="2 3">
    <name type="scientific">Kocuria gwangalliensis</name>
    <dbReference type="NCBI Taxonomy" id="501592"/>
    <lineage>
        <taxon>Bacteria</taxon>
        <taxon>Bacillati</taxon>
        <taxon>Actinomycetota</taxon>
        <taxon>Actinomycetes</taxon>
        <taxon>Micrococcales</taxon>
        <taxon>Micrococcaceae</taxon>
        <taxon>Kocuria</taxon>
    </lineage>
</organism>
<comment type="caution">
    <text evidence="2">The sequence shown here is derived from an EMBL/GenBank/DDBJ whole genome shotgun (WGS) entry which is preliminary data.</text>
</comment>
<keyword evidence="1" id="KW-0472">Membrane</keyword>
<name>A0ABP8XA44_9MICC</name>
<feature type="transmembrane region" description="Helical" evidence="1">
    <location>
        <begin position="117"/>
        <end position="140"/>
    </location>
</feature>
<sequence length="146" mass="15781">MATTTRSRTTGKAPLSAYVLSVLMALVLASIVGAVASVFYSENRVPGFVIFAACTVGTFFALGWVLFVSQYTVVEDPHAEDNIEHRWYDKATSGAFHDILTTGGIALVVLSITRVEISGVSVLLVLLILAMISVAVRFWAARRRDS</sequence>
<gene>
    <name evidence="2" type="ORF">GCM10025781_20060</name>
</gene>
<dbReference type="RefSeq" id="WP_345311412.1">
    <property type="nucleotide sequence ID" value="NZ_BAABLN010000031.1"/>
</dbReference>